<gene>
    <name evidence="3" type="ORF">LK09_01770</name>
</gene>
<dbReference type="Proteomes" id="UP000031030">
    <property type="component" value="Unassembled WGS sequence"/>
</dbReference>
<evidence type="ECO:0000313" key="4">
    <source>
        <dbReference type="Proteomes" id="UP000031030"/>
    </source>
</evidence>
<dbReference type="GO" id="GO:0005506">
    <property type="term" value="F:iron ion binding"/>
    <property type="evidence" value="ECO:0007669"/>
    <property type="project" value="InterPro"/>
</dbReference>
<dbReference type="AlphaFoldDB" id="A0A0B2AA94"/>
<accession>A0A0B2AA94</accession>
<dbReference type="GO" id="GO:0004497">
    <property type="term" value="F:monooxygenase activity"/>
    <property type="evidence" value="ECO:0007669"/>
    <property type="project" value="UniProtKB-KW"/>
</dbReference>
<keyword evidence="3" id="KW-0560">Oxidoreductase</keyword>
<dbReference type="Pfam" id="PF07992">
    <property type="entry name" value="Pyr_redox_2"/>
    <property type="match status" value="1"/>
</dbReference>
<dbReference type="Pfam" id="PF00258">
    <property type="entry name" value="Flavodoxin_1"/>
    <property type="match status" value="1"/>
</dbReference>
<dbReference type="InterPro" id="IPR036396">
    <property type="entry name" value="Cyt_P450_sf"/>
</dbReference>
<sequence length="988" mass="106021">MTSIEAPVADWVTIPDLYRDPFPIYERLRAEGGVHWVPEVGRYLITSYQAVHETELAQDLYSADEEGSLQIRAMGHSMLRRDDPEHYLERKAWQPVLRPGVVKRTWTAMFRRNAERYLDEMIAKGPDADLIWDFAAPYSAENLRQILGLRNATQEDLQRWSQTLINATANYADDPEVWAEGERSFAEVDAALDEILPWHLANPNESLLSTLLRIPDYDMPMERIRANIKMTIGGGLNEPRDALGVAAWAMLTHPDQRAAATADPALWHTVFDESLRWIAPIGLYSRQVTRDTVLCGVRLPAGARLGICVLSANRDENVWTDADRFDIHRDVKPHLAFSKGVHVCLGAWVARAEVADVALPMLFERLDGLASCPTRATEIGGWVFRGMTNMPVVWDAVRDAGPAAAAPVASGARDVAPRVAIVGSGPSGCFTAQSLRRALPAASVEVFDELPAPYGLVRYGVAADHQGTKSVARQFDRLFTVEGVRFRGNVRVGTDVTLDELRRAYDAVVLATGLHADAALPVPGGSLERVHGAGRITRLLNGHPDEGTAPALGATVAVIGHGNVALDVARLLSRDAEGLVGSDIADDAHVRLARGIRAIHLIGRSPVASAKFDPVMVRELAGLPGIRHVVHGAGDLPGDGKDARVDAVRSLLETDPGGERLRIEWWFGHAPVRVEGPDRVTAMVVAGPEGEVSLPVDDVITAVGFAAAPGTLVEPGTTDDGRIEPGLYTAGWLRRGPRGTIPDQRVDARALARTITDDVASGAVGATAEGLADLPGETDFDGWRRIDLRERLGATPDRERVKLTSRAALLDAAREASLTLPPEPAAGVGLSTETPVTILFATESGGAELVAQELEGVLGDGADVRVQDLADTAPGDLDPARMHLVVSATYGDGEVPTSARPFHAALAGAELAGLRYAVFGMGDRSYTKTYSRGSELIDEALAAAGAVRVGEYGRHDASGPISAAEVAVEWLQGVLAELATVDAERVAV</sequence>
<keyword evidence="3" id="KW-0503">Monooxygenase</keyword>
<dbReference type="Gene3D" id="3.40.50.360">
    <property type="match status" value="1"/>
</dbReference>
<feature type="domain" description="Flavodoxin-like" evidence="2">
    <location>
        <begin position="836"/>
        <end position="975"/>
    </location>
</feature>
<dbReference type="InterPro" id="IPR029039">
    <property type="entry name" value="Flavoprotein-like_sf"/>
</dbReference>
<dbReference type="SUPFAM" id="SSF52218">
    <property type="entry name" value="Flavoproteins"/>
    <property type="match status" value="1"/>
</dbReference>
<organism evidence="3 4">
    <name type="scientific">Microbacterium mangrovi</name>
    <dbReference type="NCBI Taxonomy" id="1348253"/>
    <lineage>
        <taxon>Bacteria</taxon>
        <taxon>Bacillati</taxon>
        <taxon>Actinomycetota</taxon>
        <taxon>Actinomycetes</taxon>
        <taxon>Micrococcales</taxon>
        <taxon>Microbacteriaceae</taxon>
        <taxon>Microbacterium</taxon>
    </lineage>
</organism>
<evidence type="ECO:0000313" key="3">
    <source>
        <dbReference type="EMBL" id="KHL00090.1"/>
    </source>
</evidence>
<dbReference type="EMBL" id="JTDK01000001">
    <property type="protein sequence ID" value="KHL00090.1"/>
    <property type="molecule type" value="Genomic_DNA"/>
</dbReference>
<dbReference type="OrthoDB" id="502624at2"/>
<comment type="similarity">
    <text evidence="1">Belongs to the cytochrome P450 family.</text>
</comment>
<dbReference type="Gene3D" id="3.50.50.60">
    <property type="entry name" value="FAD/NAD(P)-binding domain"/>
    <property type="match status" value="1"/>
</dbReference>
<dbReference type="GO" id="GO:0016705">
    <property type="term" value="F:oxidoreductase activity, acting on paired donors, with incorporation or reduction of molecular oxygen"/>
    <property type="evidence" value="ECO:0007669"/>
    <property type="project" value="InterPro"/>
</dbReference>
<dbReference type="PANTHER" id="PTHR46696:SF1">
    <property type="entry name" value="CYTOCHROME P450 YJIB-RELATED"/>
    <property type="match status" value="1"/>
</dbReference>
<dbReference type="InterPro" id="IPR002397">
    <property type="entry name" value="Cyt_P450_B"/>
</dbReference>
<dbReference type="InterPro" id="IPR017972">
    <property type="entry name" value="Cyt_P450_CS"/>
</dbReference>
<dbReference type="Gene3D" id="1.10.630.10">
    <property type="entry name" value="Cytochrome P450"/>
    <property type="match status" value="1"/>
</dbReference>
<name>A0A0B2AA94_9MICO</name>
<dbReference type="STRING" id="1348253.LK09_01770"/>
<dbReference type="InterPro" id="IPR001128">
    <property type="entry name" value="Cyt_P450"/>
</dbReference>
<dbReference type="Pfam" id="PF00067">
    <property type="entry name" value="p450"/>
    <property type="match status" value="1"/>
</dbReference>
<dbReference type="Gene3D" id="3.40.50.720">
    <property type="entry name" value="NAD(P)-binding Rossmann-like Domain"/>
    <property type="match status" value="1"/>
</dbReference>
<dbReference type="InterPro" id="IPR023753">
    <property type="entry name" value="FAD/NAD-binding_dom"/>
</dbReference>
<dbReference type="SUPFAM" id="SSF51971">
    <property type="entry name" value="Nucleotide-binding domain"/>
    <property type="match status" value="1"/>
</dbReference>
<dbReference type="PROSITE" id="PS50902">
    <property type="entry name" value="FLAVODOXIN_LIKE"/>
    <property type="match status" value="1"/>
</dbReference>
<reference evidence="3 4" key="1">
    <citation type="submission" date="2014-11" db="EMBL/GenBank/DDBJ databases">
        <title>Genome sequence of Microbacterium mangrovi MUSC 115(T).</title>
        <authorList>
            <person name="Lee L.-H."/>
        </authorList>
    </citation>
    <scope>NUCLEOTIDE SEQUENCE [LARGE SCALE GENOMIC DNA]</scope>
    <source>
        <strain evidence="3 4">MUSC 115</strain>
    </source>
</reference>
<dbReference type="PROSITE" id="PS00086">
    <property type="entry name" value="CYTOCHROME_P450"/>
    <property type="match status" value="1"/>
</dbReference>
<dbReference type="PRINTS" id="PR00359">
    <property type="entry name" value="BP450"/>
</dbReference>
<dbReference type="PANTHER" id="PTHR46696">
    <property type="entry name" value="P450, PUTATIVE (EUROFUNG)-RELATED"/>
    <property type="match status" value="1"/>
</dbReference>
<evidence type="ECO:0000256" key="1">
    <source>
        <dbReference type="ARBA" id="ARBA00010617"/>
    </source>
</evidence>
<dbReference type="GO" id="GO:0010181">
    <property type="term" value="F:FMN binding"/>
    <property type="evidence" value="ECO:0007669"/>
    <property type="project" value="InterPro"/>
</dbReference>
<dbReference type="SUPFAM" id="SSF48264">
    <property type="entry name" value="Cytochrome P450"/>
    <property type="match status" value="1"/>
</dbReference>
<comment type="caution">
    <text evidence="3">The sequence shown here is derived from an EMBL/GenBank/DDBJ whole genome shotgun (WGS) entry which is preliminary data.</text>
</comment>
<proteinExistence type="inferred from homology"/>
<dbReference type="InterPro" id="IPR008254">
    <property type="entry name" value="Flavodoxin/NO_synth"/>
</dbReference>
<evidence type="ECO:0000259" key="2">
    <source>
        <dbReference type="PROSITE" id="PS50902"/>
    </source>
</evidence>
<protein>
    <submittedName>
        <fullName evidence="3">Cytochrome P450 monooxygenase</fullName>
    </submittedName>
</protein>
<dbReference type="RefSeq" id="WP_039394781.1">
    <property type="nucleotide sequence ID" value="NZ_JTDK01000001.1"/>
</dbReference>
<dbReference type="InterPro" id="IPR036188">
    <property type="entry name" value="FAD/NAD-bd_sf"/>
</dbReference>
<keyword evidence="4" id="KW-1185">Reference proteome</keyword>
<dbReference type="GO" id="GO:0020037">
    <property type="term" value="F:heme binding"/>
    <property type="evidence" value="ECO:0007669"/>
    <property type="project" value="InterPro"/>
</dbReference>